<evidence type="ECO:0000313" key="2">
    <source>
        <dbReference type="EMBL" id="OIO14286.1"/>
    </source>
</evidence>
<dbReference type="AlphaFoldDB" id="A0A1J4TV03"/>
<evidence type="ECO:0000313" key="3">
    <source>
        <dbReference type="Proteomes" id="UP000183120"/>
    </source>
</evidence>
<proteinExistence type="predicted"/>
<reference evidence="2 3" key="1">
    <citation type="journal article" date="2016" name="Environ. Microbiol.">
        <title>Genomic resolution of a cold subsurface aquifer community provides metabolic insights for novel microbes adapted to high CO concentrations.</title>
        <authorList>
            <person name="Probst A.J."/>
            <person name="Castelle C.J."/>
            <person name="Singh A."/>
            <person name="Brown C.T."/>
            <person name="Anantharaman K."/>
            <person name="Sharon I."/>
            <person name="Hug L.A."/>
            <person name="Burstein D."/>
            <person name="Emerson J.B."/>
            <person name="Thomas B.C."/>
            <person name="Banfield J.F."/>
        </authorList>
    </citation>
    <scope>NUCLEOTIDE SEQUENCE [LARGE SCALE GENOMIC DNA]</scope>
    <source>
        <strain evidence="2">CG1_02_37_22</strain>
    </source>
</reference>
<dbReference type="Proteomes" id="UP000183120">
    <property type="component" value="Unassembled WGS sequence"/>
</dbReference>
<feature type="transmembrane region" description="Helical" evidence="1">
    <location>
        <begin position="103"/>
        <end position="124"/>
    </location>
</feature>
<protein>
    <submittedName>
        <fullName evidence="2">Uncharacterized protein</fullName>
    </submittedName>
</protein>
<dbReference type="STRING" id="1805209.AUJ73_02580"/>
<accession>A0A1J4TV03</accession>
<feature type="transmembrane region" description="Helical" evidence="1">
    <location>
        <begin position="33"/>
        <end position="57"/>
    </location>
</feature>
<gene>
    <name evidence="2" type="ORF">AUJ73_02580</name>
</gene>
<name>A0A1J4TV03_9BACT</name>
<dbReference type="InterPro" id="IPR007165">
    <property type="entry name" value="Phage_holin_4_2"/>
</dbReference>
<evidence type="ECO:0000256" key="1">
    <source>
        <dbReference type="SAM" id="Phobius"/>
    </source>
</evidence>
<feature type="transmembrane region" description="Helical" evidence="1">
    <location>
        <begin position="7"/>
        <end position="27"/>
    </location>
</feature>
<keyword evidence="1" id="KW-0472">Membrane</keyword>
<keyword evidence="1" id="KW-1133">Transmembrane helix</keyword>
<sequence>MKYILKKYLITTISIFVVSKICPAFLINRGWVGLFYSSFILSLLMYIAKPVINLLMLPINIITLNMTAWILNILIIYLWSIILSEVSFTIWEFSGINLGIVNIVPITFLPWQTAIIISIIMVIISRFAEWVLK</sequence>
<comment type="caution">
    <text evidence="2">The sequence shown here is derived from an EMBL/GenBank/DDBJ whole genome shotgun (WGS) entry which is preliminary data.</text>
</comment>
<dbReference type="EMBL" id="MNUY01000040">
    <property type="protein sequence ID" value="OIO14286.1"/>
    <property type="molecule type" value="Genomic_DNA"/>
</dbReference>
<keyword evidence="1" id="KW-0812">Transmembrane</keyword>
<organism evidence="2 3">
    <name type="scientific">Candidatus Gottesmanbacteria bacterium CG1_02_37_22</name>
    <dbReference type="NCBI Taxonomy" id="1805209"/>
    <lineage>
        <taxon>Bacteria</taxon>
        <taxon>Candidatus Gottesmaniibacteriota</taxon>
    </lineage>
</organism>
<dbReference type="Pfam" id="PF04020">
    <property type="entry name" value="Phage_holin_4_2"/>
    <property type="match status" value="1"/>
</dbReference>
<feature type="transmembrane region" description="Helical" evidence="1">
    <location>
        <begin position="69"/>
        <end position="91"/>
    </location>
</feature>